<feature type="transmembrane region" description="Helical" evidence="6">
    <location>
        <begin position="308"/>
        <end position="329"/>
    </location>
</feature>
<evidence type="ECO:0000313" key="8">
    <source>
        <dbReference type="EMBL" id="RHJ84044.1"/>
    </source>
</evidence>
<keyword evidence="5 6" id="KW-0472">Membrane</keyword>
<reference evidence="8 9" key="1">
    <citation type="submission" date="2018-08" db="EMBL/GenBank/DDBJ databases">
        <title>A genome reference for cultivated species of the human gut microbiota.</title>
        <authorList>
            <person name="Zou Y."/>
            <person name="Xue W."/>
            <person name="Luo G."/>
        </authorList>
    </citation>
    <scope>NUCLEOTIDE SEQUENCE [LARGE SCALE GENOMIC DNA]</scope>
    <source>
        <strain evidence="8 9">AM07-24</strain>
    </source>
</reference>
<keyword evidence="2" id="KW-1003">Cell membrane</keyword>
<organism evidence="8 9">
    <name type="scientific">Emergencia timonensis</name>
    <dbReference type="NCBI Taxonomy" id="1776384"/>
    <lineage>
        <taxon>Bacteria</taxon>
        <taxon>Bacillati</taxon>
        <taxon>Bacillota</taxon>
        <taxon>Clostridia</taxon>
        <taxon>Peptostreptococcales</taxon>
        <taxon>Anaerovoracaceae</taxon>
        <taxon>Emergencia</taxon>
    </lineage>
</organism>
<accession>A0A415DV38</accession>
<keyword evidence="4 6" id="KW-1133">Transmembrane helix</keyword>
<comment type="subcellular location">
    <subcellularLocation>
        <location evidence="1">Cell membrane</location>
        <topology evidence="1">Multi-pass membrane protein</topology>
    </subcellularLocation>
</comment>
<feature type="domain" description="ABC3 transporter permease C-terminal" evidence="7">
    <location>
        <begin position="311"/>
        <end position="433"/>
    </location>
</feature>
<evidence type="ECO:0000256" key="5">
    <source>
        <dbReference type="ARBA" id="ARBA00023136"/>
    </source>
</evidence>
<dbReference type="AlphaFoldDB" id="A0A415DV38"/>
<keyword evidence="3 6" id="KW-0812">Transmembrane</keyword>
<dbReference type="PANTHER" id="PTHR30572">
    <property type="entry name" value="MEMBRANE COMPONENT OF TRANSPORTER-RELATED"/>
    <property type="match status" value="1"/>
</dbReference>
<evidence type="ECO:0000256" key="2">
    <source>
        <dbReference type="ARBA" id="ARBA00022475"/>
    </source>
</evidence>
<proteinExistence type="predicted"/>
<evidence type="ECO:0000259" key="7">
    <source>
        <dbReference type="Pfam" id="PF02687"/>
    </source>
</evidence>
<dbReference type="EMBL" id="QRMS01000007">
    <property type="protein sequence ID" value="RHJ84044.1"/>
    <property type="molecule type" value="Genomic_DNA"/>
</dbReference>
<feature type="transmembrane region" description="Helical" evidence="6">
    <location>
        <begin position="20"/>
        <end position="39"/>
    </location>
</feature>
<evidence type="ECO:0000256" key="1">
    <source>
        <dbReference type="ARBA" id="ARBA00004651"/>
    </source>
</evidence>
<dbReference type="RefSeq" id="WP_118336561.1">
    <property type="nucleotide sequence ID" value="NZ_AP025567.1"/>
</dbReference>
<evidence type="ECO:0000313" key="9">
    <source>
        <dbReference type="Proteomes" id="UP000284841"/>
    </source>
</evidence>
<feature type="transmembrane region" description="Helical" evidence="6">
    <location>
        <begin position="356"/>
        <end position="378"/>
    </location>
</feature>
<dbReference type="InterPro" id="IPR050250">
    <property type="entry name" value="Macrolide_Exporter_MacB"/>
</dbReference>
<protein>
    <recommendedName>
        <fullName evidence="7">ABC3 transporter permease C-terminal domain-containing protein</fullName>
    </recommendedName>
</protein>
<evidence type="ECO:0000256" key="4">
    <source>
        <dbReference type="ARBA" id="ARBA00022989"/>
    </source>
</evidence>
<dbReference type="Pfam" id="PF02687">
    <property type="entry name" value="FtsX"/>
    <property type="match status" value="1"/>
</dbReference>
<feature type="transmembrane region" description="Helical" evidence="6">
    <location>
        <begin position="424"/>
        <end position="445"/>
    </location>
</feature>
<evidence type="ECO:0000256" key="3">
    <source>
        <dbReference type="ARBA" id="ARBA00022692"/>
    </source>
</evidence>
<dbReference type="GO" id="GO:0022857">
    <property type="term" value="F:transmembrane transporter activity"/>
    <property type="evidence" value="ECO:0007669"/>
    <property type="project" value="TreeGrafter"/>
</dbReference>
<sequence length="455" mass="49867">MGVYRRAVLYIRRKRGQTTVLFFLFCIVSTFLVTGWSVLDSADAVAKVLRRSVGGAFYLRPTSNLEINEGVVEHSKGGKGQPVITEENIKDILGYEKVKAYNAMNYGYARSDAVDFLPGVGHSEDNNMGKVSAMNDTALADQFMEKKLELTEGRHIKKGDRNKILISDKLAQANGLKSGDKIRFTHAGITRENGQFVDSIPKKTVYAQAEIVGIYKQSVPQGDGAVPTPEIDANGIFSDHGFLESLKEAKKGRYTGEVNFYVSDPLKLDDIVEKVNTNKSIDWGQYSIRKNDFQYGKIAKSLTSIQDLTGILILCICAASLVVLVLILIMRMRGRVQEAGILLAIGKSKGEIAWQFILEILLIFIGAFLCSAAAVYFAQQGIEDLVFGKLPVINIDKSAVETGSTAGLSKGYLNIDISSVLRVFLYQAAAMILTVIASCSSIFALKPKEILSKMS</sequence>
<dbReference type="Proteomes" id="UP000284841">
    <property type="component" value="Unassembled WGS sequence"/>
</dbReference>
<dbReference type="PANTHER" id="PTHR30572:SF9">
    <property type="entry name" value="ABC TRANSPORTER PERMEASE PROTEIN"/>
    <property type="match status" value="1"/>
</dbReference>
<dbReference type="OrthoDB" id="9812886at2"/>
<keyword evidence="9" id="KW-1185">Reference proteome</keyword>
<gene>
    <name evidence="8" type="ORF">DW099_17750</name>
</gene>
<evidence type="ECO:0000256" key="6">
    <source>
        <dbReference type="SAM" id="Phobius"/>
    </source>
</evidence>
<name>A0A415DV38_9FIRM</name>
<dbReference type="GO" id="GO:0005886">
    <property type="term" value="C:plasma membrane"/>
    <property type="evidence" value="ECO:0007669"/>
    <property type="project" value="UniProtKB-SubCell"/>
</dbReference>
<comment type="caution">
    <text evidence="8">The sequence shown here is derived from an EMBL/GenBank/DDBJ whole genome shotgun (WGS) entry which is preliminary data.</text>
</comment>
<dbReference type="InterPro" id="IPR003838">
    <property type="entry name" value="ABC3_permease_C"/>
</dbReference>
<dbReference type="STRING" id="1776384.GCA_900086585_00420"/>